<protein>
    <submittedName>
        <fullName evidence="2">Uncharacterized protein</fullName>
    </submittedName>
</protein>
<name>A0A1G2PQV8_9BACT</name>
<feature type="transmembrane region" description="Helical" evidence="1">
    <location>
        <begin position="12"/>
        <end position="38"/>
    </location>
</feature>
<evidence type="ECO:0000313" key="3">
    <source>
        <dbReference type="Proteomes" id="UP000176951"/>
    </source>
</evidence>
<sequence>MIKLFSEFNKKTALRAVVFGFIAIGGGIFAVRIVSAAWTGPTANPPNNNPSFWISTVPPTSPVVYYGTGGGKVGIGTSTPSASLVDKSLDVVGDINAARICIGGVCKNDWGAVSGLTDAFNKVANNANVTQFSAVGGDRIQFDAGSGLGVSFLSASNRVTYNLVDCPTTGQILKDNGSGWICGTDNGGNISSGTITGQTLWWDNILSQWTAGNNIMVNSSSTGAPTGFDPNYRTTIGNSAAGSSLGGIKAEVNGLTAPAIYLNNAASGGLSLDTGSFQLRGVAAGSVSVPGAGNGRIYYDSTNNKFKCWEGGVLKDCITATGGAATLVQNNSAVLNTVTPIVQIQVAGDAAYRLNLGLDSTSRPQIQFGGGSSQDLRFYRSAPATLTLDNNAGGAANLNVTGSYQQNGISGTTAAACTGGQFLTGTLSGGIIISGGCSTPSVSTALRADNGSGAANDYVARIKLSADTIGYRARLGLDASSNGTLQFGPGVASAIDTSIFRIGTGQLRLDNYMGIAGGVDTNYGLTLSTRGVKAESSSATQPAGYFDNTSTGPDLIINGAAQNWPSINSSGILTNNGSGLLTWVAAGASITCSPTCTTNYIPKFNSASTVGNSQIFDNGTNVGIGTTSPDQKLHVQGTLQVGDDLFPGSFINIIGAGISTDFGIQAGGELNPDAKWRIYGNTNELRLMFDVGESVVMSLVSGNVGIGDTSPTSLLTVGATDQFQVNLSGNIVKINNITYSWPSVQGGSSQVLTNNGSGTLTWAPVSATATQVSREAVSLSSDYVARIRVGAEANYRAVLGLTSTDVPQLQFGGGGASAPDLTLYRGSSPRASFKTGNPIFIDNSYLGVGITGAEDVDTNFRITTIRGGIKAESSSATQPAGYFNNTSTGPDININGASYNWPSANASGALTNNGSGLLTWTPVGASGGGWTDDGTAVRLTTSTDNVGIGTSTPQMAYALTVRAQPGGMIFRGEDSAGTSRFEINSGGAVNIDALGSASGSIFSVLNGSATNYALFNAAAGTTNLFNLQLAGASKFIVTASGQTILNSRTYTWPATEINGYYLQTNGSGTLTWAPVSATATTVSQDSGDAVTNNYVSRIKLASPTDTTGYRAWLGLDGSSRGALRFGPGGAGTFDTALYRNSANILQFDYALTTEGNADPAYHITLNSNLFANNPRGGIKADINESDTVQSNIAAYFSAANSAIGNYALLTGSGNVGIGDTTPLSLLTVGNGDLFQVNSSGNIVKINNITYSWPSLQGGANQVLTNNGSGGLTWVAAGACTTCFHNNGDSFTGLATLGTNDAYELAFETGGTEKMRIAFGNVGIGDTTPLSLLTVGNGDLFQVNSSGNIVKINNITYSWPSSAPTAVNQVLSVQTVAGGILQWASATQVSNDSGAAGSYVARIKATADGVGSYRAVLGLNGALNGALDFGPGSAGVIDTSIYRAGVGEVRINNYLGVNAGVDTNYRITTSGGGIKAETSTATQSAGYFRNISGTTDGKQGVWIESSLLTMTGLATQTATAAAGQGRIYFDATLNRFRVSESNGVWKDLIPSGGSVTSSGSANYIPKFTTASNIGNSLMYDSGTGIGIGTTAPSVNTEFEIVGGTGDGDIVVRHSAGATLKLSGQSAVGAVYTTTNHPLYLGANGTNSYVTIATTGNVGIGLTNPATKLEVLGTLTVSTVAGNGAGKINAGTIDPPYTIGGKKYATYLPAMIGQKEETTGNISVTESVQGVGYRYVINFANTTEASDLWLFAKTTNLKNNMDKMVVLLTPDKDVRTWYNVDASNFSLTIYSSAPAKVSYRLTAPRFDAGSWLNTRFDGPEGFIIQ</sequence>
<evidence type="ECO:0000313" key="2">
    <source>
        <dbReference type="EMBL" id="OHA50736.1"/>
    </source>
</evidence>
<keyword evidence="1" id="KW-0472">Membrane</keyword>
<accession>A0A1G2PQV8</accession>
<comment type="caution">
    <text evidence="2">The sequence shown here is derived from an EMBL/GenBank/DDBJ whole genome shotgun (WGS) entry which is preliminary data.</text>
</comment>
<reference evidence="2 3" key="1">
    <citation type="journal article" date="2016" name="Nat. Commun.">
        <title>Thousands of microbial genomes shed light on interconnected biogeochemical processes in an aquifer system.</title>
        <authorList>
            <person name="Anantharaman K."/>
            <person name="Brown C.T."/>
            <person name="Hug L.A."/>
            <person name="Sharon I."/>
            <person name="Castelle C.J."/>
            <person name="Probst A.J."/>
            <person name="Thomas B.C."/>
            <person name="Singh A."/>
            <person name="Wilkins M.J."/>
            <person name="Karaoz U."/>
            <person name="Brodie E.L."/>
            <person name="Williams K.H."/>
            <person name="Hubbard S.S."/>
            <person name="Banfield J.F."/>
        </authorList>
    </citation>
    <scope>NUCLEOTIDE SEQUENCE [LARGE SCALE GENOMIC DNA]</scope>
</reference>
<gene>
    <name evidence="2" type="ORF">A3A97_02295</name>
</gene>
<dbReference type="Proteomes" id="UP000176951">
    <property type="component" value="Unassembled WGS sequence"/>
</dbReference>
<evidence type="ECO:0000256" key="1">
    <source>
        <dbReference type="SAM" id="Phobius"/>
    </source>
</evidence>
<dbReference type="EMBL" id="MHSW01000030">
    <property type="protein sequence ID" value="OHA50736.1"/>
    <property type="molecule type" value="Genomic_DNA"/>
</dbReference>
<keyword evidence="1" id="KW-1133">Transmembrane helix</keyword>
<proteinExistence type="predicted"/>
<organism evidence="2 3">
    <name type="scientific">Candidatus Terrybacteria bacterium RIFCSPLOWO2_01_FULL_40_23</name>
    <dbReference type="NCBI Taxonomy" id="1802366"/>
    <lineage>
        <taxon>Bacteria</taxon>
        <taxon>Candidatus Terryibacteriota</taxon>
    </lineage>
</organism>
<keyword evidence="1" id="KW-0812">Transmembrane</keyword>